<keyword evidence="1" id="KW-0472">Membrane</keyword>
<evidence type="ECO:0000256" key="1">
    <source>
        <dbReference type="SAM" id="Phobius"/>
    </source>
</evidence>
<dbReference type="Proteomes" id="UP001432027">
    <property type="component" value="Unassembled WGS sequence"/>
</dbReference>
<keyword evidence="1" id="KW-0812">Transmembrane</keyword>
<proteinExistence type="predicted"/>
<accession>A0AAV5TJQ7</accession>
<reference evidence="2" key="1">
    <citation type="submission" date="2023-10" db="EMBL/GenBank/DDBJ databases">
        <title>Genome assembly of Pristionchus species.</title>
        <authorList>
            <person name="Yoshida K."/>
            <person name="Sommer R.J."/>
        </authorList>
    </citation>
    <scope>NUCLEOTIDE SEQUENCE</scope>
    <source>
        <strain evidence="2">RS0144</strain>
    </source>
</reference>
<gene>
    <name evidence="2" type="ORF">PENTCL1PPCAC_16724</name>
</gene>
<organism evidence="2 3">
    <name type="scientific">Pristionchus entomophagus</name>
    <dbReference type="NCBI Taxonomy" id="358040"/>
    <lineage>
        <taxon>Eukaryota</taxon>
        <taxon>Metazoa</taxon>
        <taxon>Ecdysozoa</taxon>
        <taxon>Nematoda</taxon>
        <taxon>Chromadorea</taxon>
        <taxon>Rhabditida</taxon>
        <taxon>Rhabditina</taxon>
        <taxon>Diplogasteromorpha</taxon>
        <taxon>Diplogasteroidea</taxon>
        <taxon>Neodiplogasteridae</taxon>
        <taxon>Pristionchus</taxon>
    </lineage>
</organism>
<feature type="non-terminal residue" evidence="2">
    <location>
        <position position="1"/>
    </location>
</feature>
<feature type="non-terminal residue" evidence="2">
    <location>
        <position position="135"/>
    </location>
</feature>
<comment type="caution">
    <text evidence="2">The sequence shown here is derived from an EMBL/GenBank/DDBJ whole genome shotgun (WGS) entry which is preliminary data.</text>
</comment>
<evidence type="ECO:0000313" key="3">
    <source>
        <dbReference type="Proteomes" id="UP001432027"/>
    </source>
</evidence>
<evidence type="ECO:0000313" key="2">
    <source>
        <dbReference type="EMBL" id="GMS94549.1"/>
    </source>
</evidence>
<protein>
    <submittedName>
        <fullName evidence="2">Uncharacterized protein</fullName>
    </submittedName>
</protein>
<sequence length="135" mass="15529">DGCLLFKVESTPRSLLDGNPLLEAYVYPEVFNYVVRRDTPTKVVELMNNIILTIFQEDMRRGFFQRRAAGPRERNEPKTGIALASYNQLTMGRAAPCFYMLLVGYAAGVALFLLERLVFLLRLFSRLRCLFMIII</sequence>
<keyword evidence="1" id="KW-1133">Transmembrane helix</keyword>
<name>A0AAV5TJQ7_9BILA</name>
<keyword evidence="3" id="KW-1185">Reference proteome</keyword>
<dbReference type="EMBL" id="BTSX01000004">
    <property type="protein sequence ID" value="GMS94549.1"/>
    <property type="molecule type" value="Genomic_DNA"/>
</dbReference>
<dbReference type="AlphaFoldDB" id="A0AAV5TJQ7"/>
<feature type="transmembrane region" description="Helical" evidence="1">
    <location>
        <begin position="98"/>
        <end position="124"/>
    </location>
</feature>